<dbReference type="CDD" id="cd22533">
    <property type="entry name" value="KH-II_YlqC-like"/>
    <property type="match status" value="1"/>
</dbReference>
<comment type="function">
    <text evidence="3">A probable RNA chaperone. Forms a complex with KhpB which binds to cellular RNA and controls its expression. Plays a role in peptidoglycan (PG) homeostasis and cell length regulation.</text>
</comment>
<evidence type="ECO:0000256" key="1">
    <source>
        <dbReference type="ARBA" id="ARBA00022490"/>
    </source>
</evidence>
<dbReference type="EMBL" id="JACHGW010000001">
    <property type="protein sequence ID" value="MBB6049095.1"/>
    <property type="molecule type" value="Genomic_DNA"/>
</dbReference>
<dbReference type="InterPro" id="IPR020627">
    <property type="entry name" value="KhpA"/>
</dbReference>
<keyword evidence="3" id="KW-0133">Cell shape</keyword>
<reference evidence="4 5" key="1">
    <citation type="submission" date="2020-08" db="EMBL/GenBank/DDBJ databases">
        <title>Genomic Encyclopedia of Type Strains, Phase IV (KMG-IV): sequencing the most valuable type-strain genomes for metagenomic binning, comparative biology and taxonomic classification.</title>
        <authorList>
            <person name="Goeker M."/>
        </authorList>
    </citation>
    <scope>NUCLEOTIDE SEQUENCE [LARGE SCALE GENOMIC DNA]</scope>
    <source>
        <strain evidence="4 5">DSM 23562</strain>
    </source>
</reference>
<keyword evidence="1 3" id="KW-0963">Cytoplasm</keyword>
<dbReference type="HAMAP" id="MF_00088">
    <property type="entry name" value="KhpA"/>
    <property type="match status" value="1"/>
</dbReference>
<gene>
    <name evidence="3" type="primary">khpA</name>
    <name evidence="4" type="ORF">HNQ39_000857</name>
</gene>
<dbReference type="GO" id="GO:0071555">
    <property type="term" value="P:cell wall organization"/>
    <property type="evidence" value="ECO:0007669"/>
    <property type="project" value="UniProtKB-KW"/>
</dbReference>
<protein>
    <recommendedName>
        <fullName evidence="3">RNA-binding protein KhpA</fullName>
    </recommendedName>
    <alternativeName>
        <fullName evidence="3">KH-domain protein A</fullName>
    </alternativeName>
</protein>
<dbReference type="AlphaFoldDB" id="A0A7W9W5N8"/>
<keyword evidence="3" id="KW-0143">Chaperone</keyword>
<dbReference type="Proteomes" id="UP000520814">
    <property type="component" value="Unassembled WGS sequence"/>
</dbReference>
<dbReference type="Gene3D" id="3.30.300.20">
    <property type="match status" value="1"/>
</dbReference>
<keyword evidence="5" id="KW-1185">Reference proteome</keyword>
<comment type="caution">
    <text evidence="4">The sequence shown here is derived from an EMBL/GenBank/DDBJ whole genome shotgun (WGS) entry which is preliminary data.</text>
</comment>
<dbReference type="GO" id="GO:0005737">
    <property type="term" value="C:cytoplasm"/>
    <property type="evidence" value="ECO:0007669"/>
    <property type="project" value="UniProtKB-SubCell"/>
</dbReference>
<dbReference type="PANTHER" id="PTHR34654">
    <property type="entry name" value="UPF0109 PROTEIN SCO5592"/>
    <property type="match status" value="1"/>
</dbReference>
<dbReference type="RefSeq" id="WP_184192714.1">
    <property type="nucleotide sequence ID" value="NZ_JACHGW010000001.1"/>
</dbReference>
<dbReference type="NCBIfam" id="NF001748">
    <property type="entry name" value="PRK00468.1"/>
    <property type="match status" value="1"/>
</dbReference>
<accession>A0A7W9W5N8</accession>
<comment type="similarity">
    <text evidence="3">Belongs to the KhpA RNA-binding protein family.</text>
</comment>
<keyword evidence="3" id="KW-0961">Cell wall biogenesis/degradation</keyword>
<name>A0A7W9W5N8_ARMRO</name>
<evidence type="ECO:0000256" key="2">
    <source>
        <dbReference type="ARBA" id="ARBA00022884"/>
    </source>
</evidence>
<dbReference type="InterPro" id="IPR009019">
    <property type="entry name" value="KH_sf_prok-type"/>
</dbReference>
<evidence type="ECO:0000313" key="5">
    <source>
        <dbReference type="Proteomes" id="UP000520814"/>
    </source>
</evidence>
<dbReference type="PANTHER" id="PTHR34654:SF1">
    <property type="entry name" value="RNA-BINDING PROTEIN KHPA"/>
    <property type="match status" value="1"/>
</dbReference>
<evidence type="ECO:0000313" key="4">
    <source>
        <dbReference type="EMBL" id="MBB6049095.1"/>
    </source>
</evidence>
<comment type="subcellular location">
    <subcellularLocation>
        <location evidence="3">Cytoplasm</location>
    </subcellularLocation>
</comment>
<proteinExistence type="inferred from homology"/>
<comment type="subunit">
    <text evidence="3">Forms a complex with KhpB.</text>
</comment>
<organism evidence="4 5">
    <name type="scientific">Armatimonas rosea</name>
    <dbReference type="NCBI Taxonomy" id="685828"/>
    <lineage>
        <taxon>Bacteria</taxon>
        <taxon>Bacillati</taxon>
        <taxon>Armatimonadota</taxon>
        <taxon>Armatimonadia</taxon>
        <taxon>Armatimonadales</taxon>
        <taxon>Armatimonadaceae</taxon>
        <taxon>Armatimonas</taxon>
    </lineage>
</organism>
<dbReference type="SUPFAM" id="SSF54814">
    <property type="entry name" value="Prokaryotic type KH domain (KH-domain type II)"/>
    <property type="match status" value="1"/>
</dbReference>
<evidence type="ECO:0000256" key="3">
    <source>
        <dbReference type="HAMAP-Rule" id="MF_00088"/>
    </source>
</evidence>
<keyword evidence="2 3" id="KW-0694">RNA-binding</keyword>
<dbReference type="GO" id="GO:0003723">
    <property type="term" value="F:RNA binding"/>
    <property type="evidence" value="ECO:0007669"/>
    <property type="project" value="UniProtKB-UniRule"/>
</dbReference>
<dbReference type="Pfam" id="PF13083">
    <property type="entry name" value="KH_KhpA-B"/>
    <property type="match status" value="1"/>
</dbReference>
<dbReference type="GO" id="GO:0009252">
    <property type="term" value="P:peptidoglycan biosynthetic process"/>
    <property type="evidence" value="ECO:0007669"/>
    <property type="project" value="UniProtKB-UniRule"/>
</dbReference>
<dbReference type="GO" id="GO:0008360">
    <property type="term" value="P:regulation of cell shape"/>
    <property type="evidence" value="ECO:0007669"/>
    <property type="project" value="UniProtKB-KW"/>
</dbReference>
<sequence length="76" mass="8360">MKQTVEYLVKALVDSPDDVQVDEIPGEEATTYEVRVAADDLGKVIGKQGRIANALRTIVKAVAMKDKRKVYVEIVA</sequence>
<dbReference type="InterPro" id="IPR015946">
    <property type="entry name" value="KH_dom-like_a/b"/>
</dbReference>